<gene>
    <name evidence="2" type="ORF">LTR84_003244</name>
</gene>
<sequence length="323" mass="35712">MPRPLLKDNFNVTYRKIPVLAINKEIYIDTSLILEALEAQFPGTEGYGTLYPNNSLRPLIRGFGSYWTDRPFFRVTTGLIPGSVWRTHFGQDRSNLIGHTLDAEKLAQKIPLNLSDLDLHLSILEPLLQDGKYWLFGTQKPSAADIGLFYQLDWGEKISRGEGVNDLTGGGAPDGDGEGMQLVFNSDRYPALSAWFQRFKDYVNALPSTEQRVERDDDASIQQMLDMIRSKALQATTPLIPTPATSLESLHHRNGLLLGSQVSIAPDDTGRGSPTVGDLIAITAEEVVISPQDIGGNVPSVGEIRIHFPRLGFVTRPVTKSRL</sequence>
<reference evidence="2 3" key="1">
    <citation type="submission" date="2023-08" db="EMBL/GenBank/DDBJ databases">
        <title>Black Yeasts Isolated from many extreme environments.</title>
        <authorList>
            <person name="Coleine C."/>
            <person name="Stajich J.E."/>
            <person name="Selbmann L."/>
        </authorList>
    </citation>
    <scope>NUCLEOTIDE SEQUENCE [LARGE SCALE GENOMIC DNA]</scope>
    <source>
        <strain evidence="2 3">CCFEE 5792</strain>
    </source>
</reference>
<accession>A0AAV9N8D0</accession>
<dbReference type="Proteomes" id="UP001358417">
    <property type="component" value="Unassembled WGS sequence"/>
</dbReference>
<dbReference type="GeneID" id="89971438"/>
<comment type="caution">
    <text evidence="2">The sequence shown here is derived from an EMBL/GenBank/DDBJ whole genome shotgun (WGS) entry which is preliminary data.</text>
</comment>
<evidence type="ECO:0000259" key="1">
    <source>
        <dbReference type="Pfam" id="PF25907"/>
    </source>
</evidence>
<dbReference type="AlphaFoldDB" id="A0AAV9N8D0"/>
<organism evidence="2 3">
    <name type="scientific">Exophiala bonariae</name>
    <dbReference type="NCBI Taxonomy" id="1690606"/>
    <lineage>
        <taxon>Eukaryota</taxon>
        <taxon>Fungi</taxon>
        <taxon>Dikarya</taxon>
        <taxon>Ascomycota</taxon>
        <taxon>Pezizomycotina</taxon>
        <taxon>Eurotiomycetes</taxon>
        <taxon>Chaetothyriomycetidae</taxon>
        <taxon>Chaetothyriales</taxon>
        <taxon>Herpotrichiellaceae</taxon>
        <taxon>Exophiala</taxon>
    </lineage>
</organism>
<name>A0AAV9N8D0_9EURO</name>
<keyword evidence="3" id="KW-1185">Reference proteome</keyword>
<dbReference type="SUPFAM" id="SSF47616">
    <property type="entry name" value="GST C-terminal domain-like"/>
    <property type="match status" value="1"/>
</dbReference>
<feature type="domain" description="DUF7962" evidence="1">
    <location>
        <begin position="87"/>
        <end position="157"/>
    </location>
</feature>
<dbReference type="Pfam" id="PF25907">
    <property type="entry name" value="DUF7962"/>
    <property type="match status" value="1"/>
</dbReference>
<evidence type="ECO:0000313" key="3">
    <source>
        <dbReference type="Proteomes" id="UP001358417"/>
    </source>
</evidence>
<dbReference type="InterPro" id="IPR036282">
    <property type="entry name" value="Glutathione-S-Trfase_C_sf"/>
</dbReference>
<dbReference type="Gene3D" id="3.40.30.110">
    <property type="match status" value="2"/>
</dbReference>
<dbReference type="RefSeq" id="XP_064705819.1">
    <property type="nucleotide sequence ID" value="XM_064846839.1"/>
</dbReference>
<dbReference type="InterPro" id="IPR058268">
    <property type="entry name" value="DUF7962"/>
</dbReference>
<protein>
    <recommendedName>
        <fullName evidence="1">DUF7962 domain-containing protein</fullName>
    </recommendedName>
</protein>
<dbReference type="EMBL" id="JAVRRD010000015">
    <property type="protein sequence ID" value="KAK5051592.1"/>
    <property type="molecule type" value="Genomic_DNA"/>
</dbReference>
<proteinExistence type="predicted"/>
<evidence type="ECO:0000313" key="2">
    <source>
        <dbReference type="EMBL" id="KAK5051592.1"/>
    </source>
</evidence>